<dbReference type="Pfam" id="PF01535">
    <property type="entry name" value="PPR"/>
    <property type="match status" value="6"/>
</dbReference>
<evidence type="ECO:0008006" key="5">
    <source>
        <dbReference type="Google" id="ProtNLM"/>
    </source>
</evidence>
<evidence type="ECO:0000256" key="1">
    <source>
        <dbReference type="ARBA" id="ARBA00022737"/>
    </source>
</evidence>
<dbReference type="NCBIfam" id="TIGR00756">
    <property type="entry name" value="PPR"/>
    <property type="match status" value="1"/>
</dbReference>
<dbReference type="Pfam" id="PF13041">
    <property type="entry name" value="PPR_2"/>
    <property type="match status" value="1"/>
</dbReference>
<evidence type="ECO:0000313" key="3">
    <source>
        <dbReference type="EMBL" id="EFJ21013.1"/>
    </source>
</evidence>
<gene>
    <name evidence="3" type="ORF">SELMODRAFT_107843</name>
</gene>
<dbReference type="KEGG" id="smo:SELMODRAFT_107843"/>
<protein>
    <recommendedName>
        <fullName evidence="5">Pentacotripeptide-repeat region of PRORP domain-containing protein</fullName>
    </recommendedName>
</protein>
<keyword evidence="1" id="KW-0677">Repeat</keyword>
<name>D8S2Z2_SELML</name>
<evidence type="ECO:0000313" key="4">
    <source>
        <dbReference type="Proteomes" id="UP000001514"/>
    </source>
</evidence>
<proteinExistence type="predicted"/>
<keyword evidence="4" id="KW-1185">Reference proteome</keyword>
<feature type="repeat" description="PPR" evidence="2">
    <location>
        <begin position="103"/>
        <end position="138"/>
    </location>
</feature>
<sequence>MPERDLVSWNATISGFVQIGRFLDAKALFERFPATDIVSWNAILTAEAEARDTAAAKELFDDLPKADIVSWHILIAAFAQNGDLDSSRTLFSRIFFDLMPRRDVVSWNSMVSGLINLGEIDVARERFFDQMPQKNVVSWNMMISAYSGDDRNDEALALFRAMDVSPDRVTFAVALEICANLSDVEQGKEIHRRITEGGRGFESHPQIETALLNMYAQCGDISLTSSIFEELSRRDLTAWNAMIHGYARIGELGSMLEVFFRMLLEGIGPNFASLVSIVSACSHGGMFDEGFAFFRGILKDFGVNLVIDHYICMIDLLGRSGQIDRAQELVLDMPYEADGVAWRALLSSCIVQGDEERAQRAAGLISAVDPRHPTTYILLANVYATAFV</sequence>
<dbReference type="AlphaFoldDB" id="D8S2Z2"/>
<evidence type="ECO:0000256" key="2">
    <source>
        <dbReference type="PROSITE-ProRule" id="PRU00708"/>
    </source>
</evidence>
<dbReference type="PROSITE" id="PS51375">
    <property type="entry name" value="PPR"/>
    <property type="match status" value="3"/>
</dbReference>
<dbReference type="InterPro" id="IPR011990">
    <property type="entry name" value="TPR-like_helical_dom_sf"/>
</dbReference>
<dbReference type="eggNOG" id="KOG4197">
    <property type="taxonomic scope" value="Eukaryota"/>
</dbReference>
<accession>D8S2Z2</accession>
<dbReference type="PANTHER" id="PTHR47926:SF533">
    <property type="entry name" value="DYW DOMAIN-CONTAINING PROTEIN"/>
    <property type="match status" value="1"/>
</dbReference>
<dbReference type="GO" id="GO:0003723">
    <property type="term" value="F:RNA binding"/>
    <property type="evidence" value="ECO:0007669"/>
    <property type="project" value="InterPro"/>
</dbReference>
<feature type="repeat" description="PPR" evidence="2">
    <location>
        <begin position="235"/>
        <end position="269"/>
    </location>
</feature>
<reference evidence="3 4" key="1">
    <citation type="journal article" date="2011" name="Science">
        <title>The Selaginella genome identifies genetic changes associated with the evolution of vascular plants.</title>
        <authorList>
            <person name="Banks J.A."/>
            <person name="Nishiyama T."/>
            <person name="Hasebe M."/>
            <person name="Bowman J.L."/>
            <person name="Gribskov M."/>
            <person name="dePamphilis C."/>
            <person name="Albert V.A."/>
            <person name="Aono N."/>
            <person name="Aoyama T."/>
            <person name="Ambrose B.A."/>
            <person name="Ashton N.W."/>
            <person name="Axtell M.J."/>
            <person name="Barker E."/>
            <person name="Barker M.S."/>
            <person name="Bennetzen J.L."/>
            <person name="Bonawitz N.D."/>
            <person name="Chapple C."/>
            <person name="Cheng C."/>
            <person name="Correa L.G."/>
            <person name="Dacre M."/>
            <person name="DeBarry J."/>
            <person name="Dreyer I."/>
            <person name="Elias M."/>
            <person name="Engstrom E.M."/>
            <person name="Estelle M."/>
            <person name="Feng L."/>
            <person name="Finet C."/>
            <person name="Floyd S.K."/>
            <person name="Frommer W.B."/>
            <person name="Fujita T."/>
            <person name="Gramzow L."/>
            <person name="Gutensohn M."/>
            <person name="Harholt J."/>
            <person name="Hattori M."/>
            <person name="Heyl A."/>
            <person name="Hirai T."/>
            <person name="Hiwatashi Y."/>
            <person name="Ishikawa M."/>
            <person name="Iwata M."/>
            <person name="Karol K.G."/>
            <person name="Koehler B."/>
            <person name="Kolukisaoglu U."/>
            <person name="Kubo M."/>
            <person name="Kurata T."/>
            <person name="Lalonde S."/>
            <person name="Li K."/>
            <person name="Li Y."/>
            <person name="Litt A."/>
            <person name="Lyons E."/>
            <person name="Manning G."/>
            <person name="Maruyama T."/>
            <person name="Michael T.P."/>
            <person name="Mikami K."/>
            <person name="Miyazaki S."/>
            <person name="Morinaga S."/>
            <person name="Murata T."/>
            <person name="Mueller-Roeber B."/>
            <person name="Nelson D.R."/>
            <person name="Obara M."/>
            <person name="Oguri Y."/>
            <person name="Olmstead R.G."/>
            <person name="Onodera N."/>
            <person name="Petersen B.L."/>
            <person name="Pils B."/>
            <person name="Prigge M."/>
            <person name="Rensing S.A."/>
            <person name="Riano-Pachon D.M."/>
            <person name="Roberts A.W."/>
            <person name="Sato Y."/>
            <person name="Scheller H.V."/>
            <person name="Schulz B."/>
            <person name="Schulz C."/>
            <person name="Shakirov E.V."/>
            <person name="Shibagaki N."/>
            <person name="Shinohara N."/>
            <person name="Shippen D.E."/>
            <person name="Soerensen I."/>
            <person name="Sotooka R."/>
            <person name="Sugimoto N."/>
            <person name="Sugita M."/>
            <person name="Sumikawa N."/>
            <person name="Tanurdzic M."/>
            <person name="Theissen G."/>
            <person name="Ulvskov P."/>
            <person name="Wakazuki S."/>
            <person name="Weng J.K."/>
            <person name="Willats W.W."/>
            <person name="Wipf D."/>
            <person name="Wolf P.G."/>
            <person name="Yang L."/>
            <person name="Zimmer A.D."/>
            <person name="Zhu Q."/>
            <person name="Mitros T."/>
            <person name="Hellsten U."/>
            <person name="Loque D."/>
            <person name="Otillar R."/>
            <person name="Salamov A."/>
            <person name="Schmutz J."/>
            <person name="Shapiro H."/>
            <person name="Lindquist E."/>
            <person name="Lucas S."/>
            <person name="Rokhsar D."/>
            <person name="Grigoriev I.V."/>
        </authorList>
    </citation>
    <scope>NUCLEOTIDE SEQUENCE [LARGE SCALE GENOMIC DNA]</scope>
</reference>
<dbReference type="InterPro" id="IPR046960">
    <property type="entry name" value="PPR_At4g14850-like_plant"/>
</dbReference>
<dbReference type="HOGENOM" id="CLU_002706_0_6_1"/>
<dbReference type="EMBL" id="GL377600">
    <property type="protein sequence ID" value="EFJ21013.1"/>
    <property type="molecule type" value="Genomic_DNA"/>
</dbReference>
<dbReference type="GO" id="GO:0048731">
    <property type="term" value="P:system development"/>
    <property type="evidence" value="ECO:0007669"/>
    <property type="project" value="UniProtKB-ARBA"/>
</dbReference>
<dbReference type="InterPro" id="IPR002885">
    <property type="entry name" value="PPR_rpt"/>
</dbReference>
<dbReference type="Gramene" id="EFJ21013">
    <property type="protein sequence ID" value="EFJ21013"/>
    <property type="gene ID" value="SELMODRAFT_107843"/>
</dbReference>
<dbReference type="PANTHER" id="PTHR47926">
    <property type="entry name" value="PENTATRICOPEPTIDE REPEAT-CONTAINING PROTEIN"/>
    <property type="match status" value="1"/>
</dbReference>
<dbReference type="Gene3D" id="1.25.40.10">
    <property type="entry name" value="Tetratricopeptide repeat domain"/>
    <property type="match status" value="3"/>
</dbReference>
<dbReference type="GO" id="GO:0009451">
    <property type="term" value="P:RNA modification"/>
    <property type="evidence" value="ECO:0007669"/>
    <property type="project" value="InterPro"/>
</dbReference>
<organism evidence="4">
    <name type="scientific">Selaginella moellendorffii</name>
    <name type="common">Spikemoss</name>
    <dbReference type="NCBI Taxonomy" id="88036"/>
    <lineage>
        <taxon>Eukaryota</taxon>
        <taxon>Viridiplantae</taxon>
        <taxon>Streptophyta</taxon>
        <taxon>Embryophyta</taxon>
        <taxon>Tracheophyta</taxon>
        <taxon>Lycopodiopsida</taxon>
        <taxon>Selaginellales</taxon>
        <taxon>Selaginellaceae</taxon>
        <taxon>Selaginella</taxon>
    </lineage>
</organism>
<dbReference type="InParanoid" id="D8S2Z2"/>
<feature type="repeat" description="PPR" evidence="2">
    <location>
        <begin position="5"/>
        <end position="39"/>
    </location>
</feature>
<dbReference type="FunFam" id="1.25.40.10:FF:000158">
    <property type="entry name" value="pentatricopeptide repeat-containing protein At2g33680"/>
    <property type="match status" value="1"/>
</dbReference>
<dbReference type="Proteomes" id="UP000001514">
    <property type="component" value="Unassembled WGS sequence"/>
</dbReference>